<reference evidence="11 12" key="1">
    <citation type="submission" date="2019-02" db="EMBL/GenBank/DDBJ databases">
        <authorList>
            <person name="Manzano-Marin A."/>
            <person name="Manzano-Marin A."/>
        </authorList>
    </citation>
    <scope>NUCLEOTIDE SEQUENCE [LARGE SCALE GENOMIC DNA]</scope>
    <source>
        <strain evidence="11 12">ErCisplendens/pseudotsugae</strain>
    </source>
</reference>
<dbReference type="EC" id="2.7.7.87" evidence="9"/>
<dbReference type="Proteomes" id="UP000294338">
    <property type="component" value="Chromosome 1"/>
</dbReference>
<evidence type="ECO:0000313" key="11">
    <source>
        <dbReference type="EMBL" id="VFP80773.1"/>
    </source>
</evidence>
<keyword evidence="5 9" id="KW-0548">Nucleotidyltransferase</keyword>
<dbReference type="PANTHER" id="PTHR17490:SF18">
    <property type="entry name" value="THREONYLCARBAMOYL-AMP SYNTHASE"/>
    <property type="match status" value="1"/>
</dbReference>
<dbReference type="GO" id="GO:0005524">
    <property type="term" value="F:ATP binding"/>
    <property type="evidence" value="ECO:0007669"/>
    <property type="project" value="UniProtKB-UniRule"/>
</dbReference>
<dbReference type="InterPro" id="IPR006070">
    <property type="entry name" value="Sua5-like_dom"/>
</dbReference>
<evidence type="ECO:0000256" key="2">
    <source>
        <dbReference type="ARBA" id="ARBA00022490"/>
    </source>
</evidence>
<dbReference type="GO" id="GO:0005737">
    <property type="term" value="C:cytoplasm"/>
    <property type="evidence" value="ECO:0007669"/>
    <property type="project" value="UniProtKB-SubCell"/>
</dbReference>
<evidence type="ECO:0000256" key="9">
    <source>
        <dbReference type="HAMAP-Rule" id="MF_01852"/>
    </source>
</evidence>
<dbReference type="GO" id="GO:0002949">
    <property type="term" value="P:tRNA threonylcarbamoyladenosine modification"/>
    <property type="evidence" value="ECO:0007669"/>
    <property type="project" value="UniProtKB-UniRule"/>
</dbReference>
<evidence type="ECO:0000256" key="1">
    <source>
        <dbReference type="ARBA" id="ARBA00004496"/>
    </source>
</evidence>
<keyword evidence="4 9" id="KW-0819">tRNA processing</keyword>
<dbReference type="GO" id="GO:0003725">
    <property type="term" value="F:double-stranded RNA binding"/>
    <property type="evidence" value="ECO:0007669"/>
    <property type="project" value="InterPro"/>
</dbReference>
<evidence type="ECO:0000256" key="7">
    <source>
        <dbReference type="ARBA" id="ARBA00022840"/>
    </source>
</evidence>
<dbReference type="EMBL" id="LR217705">
    <property type="protein sequence ID" value="VFP80773.1"/>
    <property type="molecule type" value="Genomic_DNA"/>
</dbReference>
<evidence type="ECO:0000256" key="3">
    <source>
        <dbReference type="ARBA" id="ARBA00022679"/>
    </source>
</evidence>
<dbReference type="RefSeq" id="WP_197095375.1">
    <property type="nucleotide sequence ID" value="NZ_LR217705.1"/>
</dbReference>
<gene>
    <name evidence="9 11" type="primary">tsaC</name>
    <name evidence="11" type="ORF">ERCISPPS3390_663</name>
</gene>
<comment type="function">
    <text evidence="9">Required for the formation of a threonylcarbamoyl group on adenosine at position 37 (t(6)A37) in tRNAs that read codons beginning with adenine. Catalyzes the conversion of L-threonine, HCO(3)(-)/CO(2) and ATP to give threonylcarbamoyl-AMP (TC-AMP) as the acyladenylate intermediate, with the release of diphosphate.</text>
</comment>
<dbReference type="Pfam" id="PF01300">
    <property type="entry name" value="Sua5_yciO_yrdC"/>
    <property type="match status" value="1"/>
</dbReference>
<comment type="subcellular location">
    <subcellularLocation>
        <location evidence="1 9">Cytoplasm</location>
    </subcellularLocation>
</comment>
<keyword evidence="3 9" id="KW-0808">Transferase</keyword>
<protein>
    <recommendedName>
        <fullName evidence="9">Threonylcarbamoyl-AMP synthase</fullName>
        <shortName evidence="9">TC-AMP synthase</shortName>
        <ecNumber evidence="9">2.7.7.87</ecNumber>
    </recommendedName>
    <alternativeName>
        <fullName evidence="9">L-threonylcarbamoyladenylate synthase</fullName>
    </alternativeName>
    <alternativeName>
        <fullName evidence="9">t(6)A37 threonylcarbamoyladenosine biosynthesis protein TsaC</fullName>
    </alternativeName>
    <alternativeName>
        <fullName evidence="9">tRNA threonylcarbamoyladenosine biosynthesis protein TsaC</fullName>
    </alternativeName>
</protein>
<dbReference type="FunFam" id="3.90.870.10:FF:000004">
    <property type="entry name" value="Threonylcarbamoyl-AMP synthase"/>
    <property type="match status" value="1"/>
</dbReference>
<accession>A0A451D4W0</accession>
<dbReference type="GO" id="GO:0061710">
    <property type="term" value="F:L-threonylcarbamoyladenylate synthase"/>
    <property type="evidence" value="ECO:0007669"/>
    <property type="project" value="UniProtKB-EC"/>
</dbReference>
<comment type="similarity">
    <text evidence="9">Belongs to the SUA5 family. TsaC subfamily.</text>
</comment>
<dbReference type="PANTHER" id="PTHR17490">
    <property type="entry name" value="SUA5"/>
    <property type="match status" value="1"/>
</dbReference>
<keyword evidence="6 9" id="KW-0547">Nucleotide-binding</keyword>
<evidence type="ECO:0000256" key="4">
    <source>
        <dbReference type="ARBA" id="ARBA00022694"/>
    </source>
</evidence>
<evidence type="ECO:0000313" key="12">
    <source>
        <dbReference type="Proteomes" id="UP000294338"/>
    </source>
</evidence>
<dbReference type="SUPFAM" id="SSF55821">
    <property type="entry name" value="YrdC/RibB"/>
    <property type="match status" value="1"/>
</dbReference>
<sequence>MSLMRHSLLQCAQYVGNAMVIAYPTEAMFGLGCHPSYKIAIMHLLSLKKRSIKKGFILIAANYQQLIPWIADEKLSLQQKELMFSTWPGPVTWILPARNITPYWLTGEFTTVAVRVSNHPSVVDLCLTCNTALVSTSANITNHPPCRYSTELFEQFGHNFPVLSGEIGWETHPSEMRNIFTGERVR</sequence>
<name>A0A451D4W0_9GAMM</name>
<dbReference type="PROSITE" id="PS51163">
    <property type="entry name" value="YRDC"/>
    <property type="match status" value="1"/>
</dbReference>
<dbReference type="GO" id="GO:0000049">
    <property type="term" value="F:tRNA binding"/>
    <property type="evidence" value="ECO:0007669"/>
    <property type="project" value="TreeGrafter"/>
</dbReference>
<keyword evidence="2 9" id="KW-0963">Cytoplasm</keyword>
<dbReference type="GO" id="GO:0006450">
    <property type="term" value="P:regulation of translational fidelity"/>
    <property type="evidence" value="ECO:0007669"/>
    <property type="project" value="TreeGrafter"/>
</dbReference>
<evidence type="ECO:0000259" key="10">
    <source>
        <dbReference type="PROSITE" id="PS51163"/>
    </source>
</evidence>
<dbReference type="InterPro" id="IPR023535">
    <property type="entry name" value="TC-AMP_synthase"/>
</dbReference>
<dbReference type="InterPro" id="IPR017945">
    <property type="entry name" value="DHBP_synth_RibB-like_a/b_dom"/>
</dbReference>
<evidence type="ECO:0000256" key="6">
    <source>
        <dbReference type="ARBA" id="ARBA00022741"/>
    </source>
</evidence>
<dbReference type="InterPro" id="IPR050156">
    <property type="entry name" value="TC-AMP_synthase_SUA5"/>
</dbReference>
<comment type="catalytic activity">
    <reaction evidence="8 9">
        <text>L-threonine + hydrogencarbonate + ATP = L-threonylcarbamoyladenylate + diphosphate + H2O</text>
        <dbReference type="Rhea" id="RHEA:36407"/>
        <dbReference type="ChEBI" id="CHEBI:15377"/>
        <dbReference type="ChEBI" id="CHEBI:17544"/>
        <dbReference type="ChEBI" id="CHEBI:30616"/>
        <dbReference type="ChEBI" id="CHEBI:33019"/>
        <dbReference type="ChEBI" id="CHEBI:57926"/>
        <dbReference type="ChEBI" id="CHEBI:73682"/>
        <dbReference type="EC" id="2.7.7.87"/>
    </reaction>
</comment>
<proteinExistence type="inferred from homology"/>
<evidence type="ECO:0000256" key="5">
    <source>
        <dbReference type="ARBA" id="ARBA00022695"/>
    </source>
</evidence>
<dbReference type="HAMAP" id="MF_01852">
    <property type="entry name" value="TsaC"/>
    <property type="match status" value="1"/>
</dbReference>
<keyword evidence="7 9" id="KW-0067">ATP-binding</keyword>
<dbReference type="Gene3D" id="3.90.870.10">
    <property type="entry name" value="DHBP synthase"/>
    <property type="match status" value="1"/>
</dbReference>
<dbReference type="AlphaFoldDB" id="A0A451D4W0"/>
<evidence type="ECO:0000256" key="8">
    <source>
        <dbReference type="ARBA" id="ARBA00048366"/>
    </source>
</evidence>
<organism evidence="11 12">
    <name type="scientific">Candidatus Erwinia haradaeae</name>
    <dbReference type="NCBI Taxonomy" id="1922217"/>
    <lineage>
        <taxon>Bacteria</taxon>
        <taxon>Pseudomonadati</taxon>
        <taxon>Pseudomonadota</taxon>
        <taxon>Gammaproteobacteria</taxon>
        <taxon>Enterobacterales</taxon>
        <taxon>Erwiniaceae</taxon>
        <taxon>Erwinia</taxon>
    </lineage>
</organism>
<feature type="domain" description="YrdC-like" evidence="10">
    <location>
        <begin position="5"/>
        <end position="186"/>
    </location>
</feature>